<name>A0A0F9ZKD6_9BACT</name>
<sequence>MSGLNNILRSSQTVFTFNDVALIFRETNKKSIISKVNYYIKKGQLVRIRKGIYAKDENYNTFELASKIYTPAYISFETVLTQNGINFQFYSQIFIASYLTREITVGNQIYKFKKIKDSILVNPIGIENKNKISIATKERALLDTLYIDGDYHFDNLDSINWNIVNEILAIYKNKRMNKNINELYAKYRQT</sequence>
<accession>A0A0F9ZKD6</accession>
<proteinExistence type="predicted"/>
<dbReference type="EMBL" id="LBOW01000007">
    <property type="protein sequence ID" value="KKP44598.1"/>
    <property type="molecule type" value="Genomic_DNA"/>
</dbReference>
<dbReference type="Proteomes" id="UP000034778">
    <property type="component" value="Unassembled WGS sequence"/>
</dbReference>
<comment type="caution">
    <text evidence="1">The sequence shown here is derived from an EMBL/GenBank/DDBJ whole genome shotgun (WGS) entry which is preliminary data.</text>
</comment>
<organism evidence="1 2">
    <name type="scientific">Candidatus Woesebacteria bacterium GW2011_GWB1_33_22</name>
    <dbReference type="NCBI Taxonomy" id="1618566"/>
    <lineage>
        <taxon>Bacteria</taxon>
        <taxon>Candidatus Woeseibacteriota</taxon>
    </lineage>
</organism>
<reference evidence="1 2" key="1">
    <citation type="journal article" date="2015" name="Nature">
        <title>rRNA introns, odd ribosomes, and small enigmatic genomes across a large radiation of phyla.</title>
        <authorList>
            <person name="Brown C.T."/>
            <person name="Hug L.A."/>
            <person name="Thomas B.C."/>
            <person name="Sharon I."/>
            <person name="Castelle C.J."/>
            <person name="Singh A."/>
            <person name="Wilkins M.J."/>
            <person name="Williams K.H."/>
            <person name="Banfield J.F."/>
        </authorList>
    </citation>
    <scope>NUCLEOTIDE SEQUENCE [LARGE SCALE GENOMIC DNA]</scope>
</reference>
<protein>
    <recommendedName>
        <fullName evidence="3">Transcriptional regulator, AbiEi antitoxin, Type IV TA system</fullName>
    </recommendedName>
</protein>
<evidence type="ECO:0008006" key="3">
    <source>
        <dbReference type="Google" id="ProtNLM"/>
    </source>
</evidence>
<evidence type="ECO:0000313" key="1">
    <source>
        <dbReference type="EMBL" id="KKP44598.1"/>
    </source>
</evidence>
<dbReference type="AlphaFoldDB" id="A0A0F9ZKD6"/>
<dbReference type="STRING" id="1618566.UR35_C0007G0014"/>
<evidence type="ECO:0000313" key="2">
    <source>
        <dbReference type="Proteomes" id="UP000034778"/>
    </source>
</evidence>
<gene>
    <name evidence="1" type="ORF">UR35_C0007G0014</name>
</gene>